<accession>A0A099I866</accession>
<reference evidence="4 7" key="1">
    <citation type="submission" date="2014-08" db="EMBL/GenBank/DDBJ databases">
        <title>Clostridium innocuum, an unnegligible vancomycin-resistant pathogen causing extra-intestinal infections.</title>
        <authorList>
            <person name="Feng Y."/>
            <person name="Chiu C.-H."/>
        </authorList>
    </citation>
    <scope>NUCLEOTIDE SEQUENCE [LARGE SCALE GENOMIC DNA]</scope>
    <source>
        <strain evidence="4 7">AN88</strain>
    </source>
</reference>
<comment type="cofactor">
    <cofactor evidence="3">
        <name>Zn(2+)</name>
        <dbReference type="ChEBI" id="CHEBI:29105"/>
    </cofactor>
    <text evidence="3">Binds 2 Zn(2+) ions per subunit. One is catalytic and the other provides a structural contribution.</text>
</comment>
<feature type="binding site" evidence="2">
    <location>
        <begin position="205"/>
        <end position="207"/>
    </location>
    <ligand>
        <name>dihydroxyacetone phosphate</name>
        <dbReference type="ChEBI" id="CHEBI:57642"/>
    </ligand>
</feature>
<dbReference type="EMBL" id="WWTN01000022">
    <property type="protein sequence ID" value="MZH56657.1"/>
    <property type="molecule type" value="Genomic_DNA"/>
</dbReference>
<evidence type="ECO:0000313" key="4">
    <source>
        <dbReference type="EMBL" id="KGJ53392.1"/>
    </source>
</evidence>
<dbReference type="GO" id="GO:0016832">
    <property type="term" value="F:aldehyde-lyase activity"/>
    <property type="evidence" value="ECO:0007669"/>
    <property type="project" value="InterPro"/>
</dbReference>
<dbReference type="AlphaFoldDB" id="A0A099I866"/>
<dbReference type="PANTHER" id="PTHR30304">
    <property type="entry name" value="D-TAGATOSE-1,6-BISPHOSPHATE ALDOLASE"/>
    <property type="match status" value="1"/>
</dbReference>
<feature type="binding site" evidence="3">
    <location>
        <position position="175"/>
    </location>
    <ligand>
        <name>Zn(2+)</name>
        <dbReference type="ChEBI" id="CHEBI:29105"/>
        <label>1</label>
        <note>catalytic</note>
    </ligand>
</feature>
<dbReference type="GO" id="GO:0005975">
    <property type="term" value="P:carbohydrate metabolic process"/>
    <property type="evidence" value="ECO:0007669"/>
    <property type="project" value="InterPro"/>
</dbReference>
<feature type="binding site" evidence="2">
    <location>
        <position position="176"/>
    </location>
    <ligand>
        <name>dihydroxyacetone phosphate</name>
        <dbReference type="ChEBI" id="CHEBI:57642"/>
    </ligand>
</feature>
<dbReference type="Proteomes" id="UP000604383">
    <property type="component" value="Unassembled WGS sequence"/>
</dbReference>
<organism evidence="4 7">
    <name type="scientific">Clostridium innocuum</name>
    <dbReference type="NCBI Taxonomy" id="1522"/>
    <lineage>
        <taxon>Bacteria</taxon>
        <taxon>Bacillati</taxon>
        <taxon>Bacillota</taxon>
        <taxon>Clostridia</taxon>
        <taxon>Eubacteriales</taxon>
        <taxon>Clostridiaceae</taxon>
        <taxon>Clostridium</taxon>
    </lineage>
</organism>
<protein>
    <submittedName>
        <fullName evidence="5">Class II fructose-bisphosphate aldolase</fullName>
    </submittedName>
    <submittedName>
        <fullName evidence="4">Ketose-bisphosphate aldolase</fullName>
    </submittedName>
</protein>
<feature type="binding site" evidence="3">
    <location>
        <position position="204"/>
    </location>
    <ligand>
        <name>Zn(2+)</name>
        <dbReference type="ChEBI" id="CHEBI:29105"/>
        <label>1</label>
        <note>catalytic</note>
    </ligand>
</feature>
<keyword evidence="3" id="KW-0862">Zinc</keyword>
<dbReference type="Proteomes" id="UP001203972">
    <property type="component" value="Unassembled WGS sequence"/>
</dbReference>
<dbReference type="Proteomes" id="UP000030008">
    <property type="component" value="Unassembled WGS sequence"/>
</dbReference>
<reference evidence="5" key="3">
    <citation type="journal article" date="2022" name="Clin. Infect. Dis.">
        <title>Association between Clostridium innocuum and antibiotic-associated diarrhea in adults and children: A cross-sectional study and comparative genomics analysis.</title>
        <authorList>
            <person name="Cherny K.E."/>
            <person name="Muscat E.B."/>
            <person name="Balaji A."/>
            <person name="Mukherjee J."/>
            <person name="Ozer E.A."/>
            <person name="Angarone M.P."/>
            <person name="Hauser A.R."/>
            <person name="Sichel J.S."/>
            <person name="Amponsah E."/>
            <person name="Kociolek L.K."/>
        </authorList>
    </citation>
    <scope>NUCLEOTIDE SEQUENCE</scope>
    <source>
        <strain evidence="5">NU1-AC-029v</strain>
    </source>
</reference>
<dbReference type="SUPFAM" id="SSF51569">
    <property type="entry name" value="Aldolase"/>
    <property type="match status" value="1"/>
</dbReference>
<feature type="binding site" evidence="3">
    <location>
        <position position="80"/>
    </location>
    <ligand>
        <name>Zn(2+)</name>
        <dbReference type="ChEBI" id="CHEBI:29105"/>
        <label>1</label>
        <note>catalytic</note>
    </ligand>
</feature>
<proteinExistence type="predicted"/>
<dbReference type="RefSeq" id="WP_008819443.1">
    <property type="nucleotide sequence ID" value="NZ_BAABXQ010000003.1"/>
</dbReference>
<dbReference type="PANTHER" id="PTHR30304:SF0">
    <property type="entry name" value="D-TAGATOSE-1,6-BISPHOSPHATE ALDOLASE SUBUNIT GATY-RELATED"/>
    <property type="match status" value="1"/>
</dbReference>
<keyword evidence="3" id="KW-0479">Metal-binding</keyword>
<name>A0A099I866_CLOIN</name>
<evidence type="ECO:0000313" key="5">
    <source>
        <dbReference type="EMBL" id="MCR0231200.1"/>
    </source>
</evidence>
<feature type="active site" description="Proton donor" evidence="1">
    <location>
        <position position="79"/>
    </location>
</feature>
<feature type="binding site" evidence="2">
    <location>
        <begin position="226"/>
        <end position="229"/>
    </location>
    <ligand>
        <name>dihydroxyacetone phosphate</name>
        <dbReference type="ChEBI" id="CHEBI:57642"/>
    </ligand>
</feature>
<dbReference type="EMBL" id="JQIF01000040">
    <property type="protein sequence ID" value="KGJ53392.1"/>
    <property type="molecule type" value="Genomic_DNA"/>
</dbReference>
<dbReference type="EMBL" id="JAKTMA010000001">
    <property type="protein sequence ID" value="MCR0231200.1"/>
    <property type="molecule type" value="Genomic_DNA"/>
</dbReference>
<reference evidence="6" key="2">
    <citation type="journal article" date="2019" name="Nat. Med.">
        <title>A library of human gut bacterial isolates paired with longitudinal multiomics data enables mechanistic microbiome research.</title>
        <authorList>
            <person name="Poyet M."/>
            <person name="Groussin M."/>
            <person name="Gibbons S.M."/>
            <person name="Avila-Pacheco J."/>
            <person name="Jiang X."/>
            <person name="Kearney S.M."/>
            <person name="Perrotta A.R."/>
            <person name="Berdy B."/>
            <person name="Zhao S."/>
            <person name="Lieberman T.D."/>
            <person name="Swanson P.K."/>
            <person name="Smith M."/>
            <person name="Roesemann S."/>
            <person name="Alexander J.E."/>
            <person name="Rich S.A."/>
            <person name="Livny J."/>
            <person name="Vlamakis H."/>
            <person name="Clish C."/>
            <person name="Bullock K."/>
            <person name="Deik A."/>
            <person name="Scott J."/>
            <person name="Pierce K.A."/>
            <person name="Xavier R.J."/>
            <person name="Alm E.J."/>
        </authorList>
    </citation>
    <scope>NUCLEOTIDE SEQUENCE</scope>
    <source>
        <strain evidence="6">BIOML-A12</strain>
    </source>
</reference>
<evidence type="ECO:0000256" key="1">
    <source>
        <dbReference type="PIRSR" id="PIRSR001359-1"/>
    </source>
</evidence>
<evidence type="ECO:0000313" key="6">
    <source>
        <dbReference type="EMBL" id="MZH56657.1"/>
    </source>
</evidence>
<feature type="binding site" evidence="3">
    <location>
        <position position="131"/>
    </location>
    <ligand>
        <name>Zn(2+)</name>
        <dbReference type="ChEBI" id="CHEBI:29105"/>
        <label>2</label>
    </ligand>
</feature>
<dbReference type="InterPro" id="IPR013785">
    <property type="entry name" value="Aldolase_TIM"/>
</dbReference>
<dbReference type="Pfam" id="PF01116">
    <property type="entry name" value="F_bP_aldolase"/>
    <property type="match status" value="1"/>
</dbReference>
<dbReference type="InterPro" id="IPR000771">
    <property type="entry name" value="FBA_II"/>
</dbReference>
<dbReference type="InterPro" id="IPR050246">
    <property type="entry name" value="Class_II_FBP_aldolase"/>
</dbReference>
<dbReference type="Gene3D" id="3.20.20.70">
    <property type="entry name" value="Aldolase class I"/>
    <property type="match status" value="1"/>
</dbReference>
<dbReference type="GO" id="GO:0008270">
    <property type="term" value="F:zinc ion binding"/>
    <property type="evidence" value="ECO:0007669"/>
    <property type="project" value="InterPro"/>
</dbReference>
<comment type="caution">
    <text evidence="4">The sequence shown here is derived from an EMBL/GenBank/DDBJ whole genome shotgun (WGS) entry which is preliminary data.</text>
</comment>
<evidence type="ECO:0000256" key="3">
    <source>
        <dbReference type="PIRSR" id="PIRSR001359-3"/>
    </source>
</evidence>
<sequence length="287" mass="31570">MLVSMLEILEKAKEGGYGVLAPNVFNEDSVRVCIEAAVELDSPLIIDVLPDNHKDIVSFGKLICSMANEVRIPIALNLDHGDSFEACVKAIYGGFTGVMVDRSALSFEENARQVAEFKNICAPLGITVEAEFGQIADGCDYEEKRDEYLTDPVKAKEFVEKSGCDCLAVSIGEAHGEYTGKGPDIDFERLKEIKNLVDVPLVFHGGSFSGFENIAECCRIGTQKVNMGTDAYNYGLDCLFHDGRYQNGENIGARMAGDIMWAGYKERVMDYMKVTGSVGKNWIKIEN</sequence>
<gene>
    <name evidence="4" type="ORF">CIAN88_09475</name>
    <name evidence="6" type="ORF">GT664_13080</name>
    <name evidence="5" type="ORF">MKC95_00255</name>
</gene>
<evidence type="ECO:0000313" key="7">
    <source>
        <dbReference type="Proteomes" id="UP000030008"/>
    </source>
</evidence>
<evidence type="ECO:0000256" key="2">
    <source>
        <dbReference type="PIRSR" id="PIRSR001359-2"/>
    </source>
</evidence>
<dbReference type="PIRSF" id="PIRSF001359">
    <property type="entry name" value="F_bP_aldolase_II"/>
    <property type="match status" value="1"/>
</dbReference>
<feature type="binding site" evidence="3">
    <location>
        <position position="101"/>
    </location>
    <ligand>
        <name>Zn(2+)</name>
        <dbReference type="ChEBI" id="CHEBI:29105"/>
        <label>2</label>
    </ligand>
</feature>